<evidence type="ECO:0000256" key="1">
    <source>
        <dbReference type="ARBA" id="ARBA00022975"/>
    </source>
</evidence>
<dbReference type="GO" id="GO:0004151">
    <property type="term" value="F:dihydroorotase activity"/>
    <property type="evidence" value="ECO:0007669"/>
    <property type="project" value="InterPro"/>
</dbReference>
<dbReference type="InterPro" id="IPR004722">
    <property type="entry name" value="DHOase"/>
</dbReference>
<reference evidence="2 3" key="1">
    <citation type="submission" date="2016-10" db="EMBL/GenBank/DDBJ databases">
        <authorList>
            <person name="de Groot N.N."/>
        </authorList>
    </citation>
    <scope>NUCLEOTIDE SEQUENCE [LARGE SCALE GENOMIC DNA]</scope>
    <source>
        <strain evidence="2 3">EP1-55-1</strain>
    </source>
</reference>
<evidence type="ECO:0000313" key="3">
    <source>
        <dbReference type="Proteomes" id="UP000199227"/>
    </source>
</evidence>
<dbReference type="InterPro" id="IPR032466">
    <property type="entry name" value="Metal_Hydrolase"/>
</dbReference>
<dbReference type="GO" id="GO:0004038">
    <property type="term" value="F:allantoinase activity"/>
    <property type="evidence" value="ECO:0007669"/>
    <property type="project" value="TreeGrafter"/>
</dbReference>
<dbReference type="OrthoDB" id="9803027at2"/>
<proteinExistence type="predicted"/>
<dbReference type="InterPro" id="IPR050138">
    <property type="entry name" value="DHOase/Allantoinase_Hydrolase"/>
</dbReference>
<name>A0A1I5SPY2_9BACT</name>
<dbReference type="AlphaFoldDB" id="A0A1I5SPY2"/>
<evidence type="ECO:0000313" key="2">
    <source>
        <dbReference type="EMBL" id="SFP72854.1"/>
    </source>
</evidence>
<dbReference type="SUPFAM" id="SSF51338">
    <property type="entry name" value="Composite domain of metallo-dependent hydrolases"/>
    <property type="match status" value="1"/>
</dbReference>
<dbReference type="PANTHER" id="PTHR43668:SF2">
    <property type="entry name" value="ALLANTOINASE"/>
    <property type="match status" value="1"/>
</dbReference>
<keyword evidence="1" id="KW-0665">Pyrimidine biosynthesis</keyword>
<dbReference type="GO" id="GO:0006145">
    <property type="term" value="P:purine nucleobase catabolic process"/>
    <property type="evidence" value="ECO:0007669"/>
    <property type="project" value="TreeGrafter"/>
</dbReference>
<accession>A0A1I5SPY2</accession>
<dbReference type="InterPro" id="IPR011059">
    <property type="entry name" value="Metal-dep_hydrolase_composite"/>
</dbReference>
<dbReference type="STRING" id="223786.SAMN05216234_1367"/>
<dbReference type="Proteomes" id="UP000199227">
    <property type="component" value="Unassembled WGS sequence"/>
</dbReference>
<dbReference type="SUPFAM" id="SSF51556">
    <property type="entry name" value="Metallo-dependent hydrolases"/>
    <property type="match status" value="1"/>
</dbReference>
<dbReference type="RefSeq" id="WP_092913503.1">
    <property type="nucleotide sequence ID" value="NZ_FOXB01000036.1"/>
</dbReference>
<organism evidence="2 3">
    <name type="scientific">Hydrogenimonas thermophila</name>
    <dbReference type="NCBI Taxonomy" id="223786"/>
    <lineage>
        <taxon>Bacteria</taxon>
        <taxon>Pseudomonadati</taxon>
        <taxon>Campylobacterota</taxon>
        <taxon>Epsilonproteobacteria</taxon>
        <taxon>Campylobacterales</taxon>
        <taxon>Hydrogenimonadaceae</taxon>
        <taxon>Hydrogenimonas</taxon>
    </lineage>
</organism>
<dbReference type="CDD" id="cd01317">
    <property type="entry name" value="DHOase_IIa"/>
    <property type="match status" value="1"/>
</dbReference>
<keyword evidence="3" id="KW-1185">Reference proteome</keyword>
<dbReference type="GO" id="GO:0005737">
    <property type="term" value="C:cytoplasm"/>
    <property type="evidence" value="ECO:0007669"/>
    <property type="project" value="TreeGrafter"/>
</dbReference>
<dbReference type="Gene3D" id="3.20.20.140">
    <property type="entry name" value="Metal-dependent hydrolases"/>
    <property type="match status" value="1"/>
</dbReference>
<dbReference type="GO" id="GO:0006221">
    <property type="term" value="P:pyrimidine nucleotide biosynthetic process"/>
    <property type="evidence" value="ECO:0007669"/>
    <property type="project" value="UniProtKB-KW"/>
</dbReference>
<dbReference type="GO" id="GO:0046872">
    <property type="term" value="F:metal ion binding"/>
    <property type="evidence" value="ECO:0007669"/>
    <property type="project" value="InterPro"/>
</dbReference>
<protein>
    <submittedName>
        <fullName evidence="2">Dihydroorotase</fullName>
    </submittedName>
</protein>
<dbReference type="PANTHER" id="PTHR43668">
    <property type="entry name" value="ALLANTOINASE"/>
    <property type="match status" value="1"/>
</dbReference>
<dbReference type="EMBL" id="FOXB01000036">
    <property type="protein sequence ID" value="SFP72854.1"/>
    <property type="molecule type" value="Genomic_DNA"/>
</dbReference>
<gene>
    <name evidence="2" type="ORF">SAMN05216234_1367</name>
</gene>
<sequence>MIIKNAKVVTPDAVLELDVSVENGKIAKIAENLSGSEYIDANGKYLLPAMIDIGLGVMDSKLRGGTIDKLSCKAKANGFGTVVLSSFCTPSIDNEITLEFAKSQAALCNGAKVLNLIAGIKEDGKLSDISILLKEGAVGIEFESSIDGNMIRRLMEYASMYGIKLFCRAKDLALQGEGVMNEGEVSSRLGLGGVPDVAESSQVARIGELAEFYGVDVVILAASTPRTLKLCAKNPRLYAQASIHHLLLNDEVCDNYNTGGKIWPPLRDEKSRIEMLEYLKNGDLEVFTSLHTPVSASLKDAVFAEAAYGIDGLNSYLSLIYTYLVKPGYIDMPTLSKLTSGNYAKLIGLESHKGFIKEGYDADLILFDPNVASSIDLPGSPYSGWNIEGKVEPVK</sequence>